<keyword evidence="1" id="KW-1133">Transmembrane helix</keyword>
<dbReference type="RefSeq" id="WP_121649531.1">
    <property type="nucleotide sequence ID" value="NZ_RCUX01000012.1"/>
</dbReference>
<organism evidence="2 3">
    <name type="scientific">Mycetocola tolaasinivorans</name>
    <dbReference type="NCBI Taxonomy" id="76635"/>
    <lineage>
        <taxon>Bacteria</taxon>
        <taxon>Bacillati</taxon>
        <taxon>Actinomycetota</taxon>
        <taxon>Actinomycetes</taxon>
        <taxon>Micrococcales</taxon>
        <taxon>Microbacteriaceae</taxon>
        <taxon>Mycetocola</taxon>
    </lineage>
</organism>
<keyword evidence="1" id="KW-0812">Transmembrane</keyword>
<gene>
    <name evidence="2" type="ORF">D9V32_13975</name>
</gene>
<dbReference type="EMBL" id="RCUX01000012">
    <property type="protein sequence ID" value="RLP74144.1"/>
    <property type="molecule type" value="Genomic_DNA"/>
</dbReference>
<feature type="transmembrane region" description="Helical" evidence="1">
    <location>
        <begin position="188"/>
        <end position="208"/>
    </location>
</feature>
<evidence type="ECO:0000256" key="1">
    <source>
        <dbReference type="SAM" id="Phobius"/>
    </source>
</evidence>
<dbReference type="Proteomes" id="UP000272503">
    <property type="component" value="Unassembled WGS sequence"/>
</dbReference>
<feature type="transmembrane region" description="Helical" evidence="1">
    <location>
        <begin position="37"/>
        <end position="58"/>
    </location>
</feature>
<reference evidence="2 3" key="1">
    <citation type="submission" date="2018-10" db="EMBL/GenBank/DDBJ databases">
        <authorList>
            <person name="Li J."/>
        </authorList>
    </citation>
    <scope>NUCLEOTIDE SEQUENCE [LARGE SCALE GENOMIC DNA]</scope>
    <source>
        <strain evidence="2 3">IF 016277</strain>
    </source>
</reference>
<feature type="transmembrane region" description="Helical" evidence="1">
    <location>
        <begin position="385"/>
        <end position="403"/>
    </location>
</feature>
<feature type="transmembrane region" description="Helical" evidence="1">
    <location>
        <begin position="64"/>
        <end position="84"/>
    </location>
</feature>
<feature type="transmembrane region" description="Helical" evidence="1">
    <location>
        <begin position="96"/>
        <end position="120"/>
    </location>
</feature>
<feature type="transmembrane region" description="Helical" evidence="1">
    <location>
        <begin position="162"/>
        <end position="182"/>
    </location>
</feature>
<evidence type="ECO:0000313" key="2">
    <source>
        <dbReference type="EMBL" id="RLP74144.1"/>
    </source>
</evidence>
<dbReference type="AlphaFoldDB" id="A0A3L7A246"/>
<comment type="caution">
    <text evidence="2">The sequence shown here is derived from an EMBL/GenBank/DDBJ whole genome shotgun (WGS) entry which is preliminary data.</text>
</comment>
<feature type="transmembrane region" description="Helical" evidence="1">
    <location>
        <begin position="297"/>
        <end position="319"/>
    </location>
</feature>
<feature type="transmembrane region" description="Helical" evidence="1">
    <location>
        <begin position="132"/>
        <end position="150"/>
    </location>
</feature>
<keyword evidence="3" id="KW-1185">Reference proteome</keyword>
<dbReference type="OrthoDB" id="7698234at2"/>
<proteinExistence type="predicted"/>
<protein>
    <submittedName>
        <fullName evidence="2">Low temperature requirement protein A</fullName>
    </submittedName>
</protein>
<dbReference type="PANTHER" id="PTHR36840">
    <property type="entry name" value="BLL5714 PROTEIN"/>
    <property type="match status" value="1"/>
</dbReference>
<sequence length="420" mass="44760">MSDAVTSEQNGRAGFGLRRMLGRDPAQRGRVATPLELLFDLTFVVAFGQAGNLLAHLLAEGHTVAAVGGFSYAICAIVLAWINFTWFASAFDTDDWVFRITTMVQMVGVLVLALGLPAMFHSIDVGHGLDNGVMVAGYVIMRVAMVVQWLRAAAQDPRYRRASLANAALIAGAQIGWVALIFADPTVLTIAIVSTLLFALEFGGPLILQLRGWNTPWHAHHIAERYGLLTIIALGEGLIGTIASVSAVLETQGWSLEAVLLAVAGTGLTFALWWTYFVSPSGEVLHHHRARGLLWGYGHIAVFASIAAVGAGLHVAAYVVEGEAAIGPVGALLATAIPVAIFLVGDFLLHSYLIRELDPFYVWLLLGSCVMLALAVYSAAIGVSIGWSLMLVLLAPVVVILGYEIGGRERLANTLDRAIG</sequence>
<feature type="transmembrane region" description="Helical" evidence="1">
    <location>
        <begin position="255"/>
        <end position="276"/>
    </location>
</feature>
<dbReference type="PANTHER" id="PTHR36840:SF1">
    <property type="entry name" value="BLL5714 PROTEIN"/>
    <property type="match status" value="1"/>
</dbReference>
<feature type="transmembrane region" description="Helical" evidence="1">
    <location>
        <begin position="360"/>
        <end position="379"/>
    </location>
</feature>
<accession>A0A3L7A246</accession>
<dbReference type="Pfam" id="PF06772">
    <property type="entry name" value="LtrA"/>
    <property type="match status" value="1"/>
</dbReference>
<keyword evidence="1" id="KW-0472">Membrane</keyword>
<feature type="transmembrane region" description="Helical" evidence="1">
    <location>
        <begin position="228"/>
        <end position="249"/>
    </location>
</feature>
<evidence type="ECO:0000313" key="3">
    <source>
        <dbReference type="Proteomes" id="UP000272503"/>
    </source>
</evidence>
<feature type="transmembrane region" description="Helical" evidence="1">
    <location>
        <begin position="325"/>
        <end position="348"/>
    </location>
</feature>
<name>A0A3L7A246_9MICO</name>
<dbReference type="InterPro" id="IPR010640">
    <property type="entry name" value="Low_temperature_requirement_A"/>
</dbReference>